<dbReference type="SUPFAM" id="SSF46689">
    <property type="entry name" value="Homeodomain-like"/>
    <property type="match status" value="1"/>
</dbReference>
<evidence type="ECO:0000256" key="6">
    <source>
        <dbReference type="ARBA" id="ARBA00023242"/>
    </source>
</evidence>
<dbReference type="CDD" id="cd00086">
    <property type="entry name" value="homeodomain"/>
    <property type="match status" value="1"/>
</dbReference>
<dbReference type="SMART" id="SM00389">
    <property type="entry name" value="HOX"/>
    <property type="match status" value="1"/>
</dbReference>
<evidence type="ECO:0000256" key="9">
    <source>
        <dbReference type="SAM" id="MobiDB-lite"/>
    </source>
</evidence>
<keyword evidence="5" id="KW-0804">Transcription</keyword>
<feature type="DNA-binding region" description="Homeobox" evidence="7">
    <location>
        <begin position="49"/>
        <end position="108"/>
    </location>
</feature>
<dbReference type="OrthoDB" id="6159439at2759"/>
<dbReference type="Proteomes" id="UP000639772">
    <property type="component" value="Chromosome 1"/>
</dbReference>
<evidence type="ECO:0000256" key="4">
    <source>
        <dbReference type="ARBA" id="ARBA00023155"/>
    </source>
</evidence>
<comment type="subcellular location">
    <subcellularLocation>
        <location evidence="1 7 8">Nucleus</location>
    </subcellularLocation>
</comment>
<organism evidence="11 12">
    <name type="scientific">Vanilla planifolia</name>
    <name type="common">Vanilla</name>
    <dbReference type="NCBI Taxonomy" id="51239"/>
    <lineage>
        <taxon>Eukaryota</taxon>
        <taxon>Viridiplantae</taxon>
        <taxon>Streptophyta</taxon>
        <taxon>Embryophyta</taxon>
        <taxon>Tracheophyta</taxon>
        <taxon>Spermatophyta</taxon>
        <taxon>Magnoliopsida</taxon>
        <taxon>Liliopsida</taxon>
        <taxon>Asparagales</taxon>
        <taxon>Orchidaceae</taxon>
        <taxon>Vanilloideae</taxon>
        <taxon>Vanilleae</taxon>
        <taxon>Vanilla</taxon>
    </lineage>
</organism>
<evidence type="ECO:0000313" key="11">
    <source>
        <dbReference type="EMBL" id="KAG0503313.1"/>
    </source>
</evidence>
<dbReference type="InterPro" id="IPR009057">
    <property type="entry name" value="Homeodomain-like_sf"/>
</dbReference>
<proteinExistence type="predicted"/>
<evidence type="ECO:0000256" key="5">
    <source>
        <dbReference type="ARBA" id="ARBA00023163"/>
    </source>
</evidence>
<gene>
    <name evidence="11" type="ORF">HPP92_003385</name>
</gene>
<sequence length="187" mass="21317">MGEEEPQCNTDLRLGIGGRDAEKPPIDFRFLFPSLTGRAAAQRQKGGGGTRKKLKLSKEQTTLLEETFEKHSALNGAQKRELAEKLSLRQRQVEVWFQNRRARTKLKKTEMEFWMLKRSCDGLARENWRLKNELQGLRMARPFGLLPKGETETTTVCEYCKQAATVAGSLDSNESEDKSTFNSEMVM</sequence>
<dbReference type="InterPro" id="IPR001356">
    <property type="entry name" value="HD"/>
</dbReference>
<dbReference type="PANTHER" id="PTHR45714">
    <property type="entry name" value="HOMEOBOX-LEUCINE ZIPPER PROTEIN HAT14"/>
    <property type="match status" value="1"/>
</dbReference>
<dbReference type="InterPro" id="IPR017970">
    <property type="entry name" value="Homeobox_CS"/>
</dbReference>
<evidence type="ECO:0000256" key="2">
    <source>
        <dbReference type="ARBA" id="ARBA00023015"/>
    </source>
</evidence>
<dbReference type="GO" id="GO:0005634">
    <property type="term" value="C:nucleus"/>
    <property type="evidence" value="ECO:0007669"/>
    <property type="project" value="UniProtKB-SubCell"/>
</dbReference>
<dbReference type="InterPro" id="IPR050762">
    <property type="entry name" value="HD-ZIP_Homeobox_LZ_Class_II"/>
</dbReference>
<accession>A0A835SGJ9</accession>
<dbReference type="Gene3D" id="1.10.10.60">
    <property type="entry name" value="Homeodomain-like"/>
    <property type="match status" value="1"/>
</dbReference>
<feature type="domain" description="Homeobox" evidence="10">
    <location>
        <begin position="47"/>
        <end position="107"/>
    </location>
</feature>
<reference evidence="11 12" key="1">
    <citation type="journal article" date="2020" name="Nat. Food">
        <title>A phased Vanilla planifolia genome enables genetic improvement of flavour and production.</title>
        <authorList>
            <person name="Hasing T."/>
            <person name="Tang H."/>
            <person name="Brym M."/>
            <person name="Khazi F."/>
            <person name="Huang T."/>
            <person name="Chambers A.H."/>
        </authorList>
    </citation>
    <scope>NUCLEOTIDE SEQUENCE [LARGE SCALE GENOMIC DNA]</scope>
    <source>
        <tissue evidence="11">Leaf</tissue>
    </source>
</reference>
<evidence type="ECO:0000259" key="10">
    <source>
        <dbReference type="PROSITE" id="PS50071"/>
    </source>
</evidence>
<name>A0A835SGJ9_VANPL</name>
<dbReference type="AlphaFoldDB" id="A0A835SGJ9"/>
<dbReference type="GO" id="GO:0003677">
    <property type="term" value="F:DNA binding"/>
    <property type="evidence" value="ECO:0007669"/>
    <property type="project" value="UniProtKB-UniRule"/>
</dbReference>
<evidence type="ECO:0000256" key="1">
    <source>
        <dbReference type="ARBA" id="ARBA00004123"/>
    </source>
</evidence>
<dbReference type="Pfam" id="PF00046">
    <property type="entry name" value="Homeodomain"/>
    <property type="match status" value="1"/>
</dbReference>
<evidence type="ECO:0000256" key="7">
    <source>
        <dbReference type="PROSITE-ProRule" id="PRU00108"/>
    </source>
</evidence>
<evidence type="ECO:0000256" key="8">
    <source>
        <dbReference type="RuleBase" id="RU000682"/>
    </source>
</evidence>
<feature type="region of interest" description="Disordered" evidence="9">
    <location>
        <begin position="1"/>
        <end position="20"/>
    </location>
</feature>
<dbReference type="EMBL" id="JADCNM010000001">
    <property type="protein sequence ID" value="KAG0503313.1"/>
    <property type="molecule type" value="Genomic_DNA"/>
</dbReference>
<evidence type="ECO:0000313" key="12">
    <source>
        <dbReference type="Proteomes" id="UP000639772"/>
    </source>
</evidence>
<dbReference type="PROSITE" id="PS00027">
    <property type="entry name" value="HOMEOBOX_1"/>
    <property type="match status" value="1"/>
</dbReference>
<keyword evidence="3 7" id="KW-0238">DNA-binding</keyword>
<evidence type="ECO:0000256" key="3">
    <source>
        <dbReference type="ARBA" id="ARBA00023125"/>
    </source>
</evidence>
<protein>
    <recommendedName>
        <fullName evidence="10">Homeobox domain-containing protein</fullName>
    </recommendedName>
</protein>
<dbReference type="GO" id="GO:0000981">
    <property type="term" value="F:DNA-binding transcription factor activity, RNA polymerase II-specific"/>
    <property type="evidence" value="ECO:0007669"/>
    <property type="project" value="InterPro"/>
</dbReference>
<keyword evidence="2" id="KW-0805">Transcription regulation</keyword>
<dbReference type="PROSITE" id="PS50071">
    <property type="entry name" value="HOMEOBOX_2"/>
    <property type="match status" value="1"/>
</dbReference>
<comment type="caution">
    <text evidence="11">The sequence shown here is derived from an EMBL/GenBank/DDBJ whole genome shotgun (WGS) entry which is preliminary data.</text>
</comment>
<dbReference type="PANTHER" id="PTHR45714:SF34">
    <property type="entry name" value="HOMEOBOX-LEUCINE ZIPPER PROTEIN HAT9"/>
    <property type="match status" value="1"/>
</dbReference>
<keyword evidence="4 7" id="KW-0371">Homeobox</keyword>
<keyword evidence="6 7" id="KW-0539">Nucleus</keyword>